<protein>
    <recommendedName>
        <fullName evidence="6">Peptidoglycan-recognition protein</fullName>
    </recommendedName>
</protein>
<evidence type="ECO:0000256" key="8">
    <source>
        <dbReference type="SAM" id="SignalP"/>
    </source>
</evidence>
<dbReference type="FunFam" id="3.40.80.10:FF:000001">
    <property type="entry name" value="Peptidoglycan recognition protein 1"/>
    <property type="match status" value="1"/>
</dbReference>
<dbReference type="Gene3D" id="3.40.80.10">
    <property type="entry name" value="Peptidoglycan recognition protein-like"/>
    <property type="match status" value="1"/>
</dbReference>
<dbReference type="PIRSF" id="PIRSF037945">
    <property type="entry name" value="PGRPs"/>
    <property type="match status" value="1"/>
</dbReference>
<dbReference type="GO" id="GO:0008270">
    <property type="term" value="F:zinc ion binding"/>
    <property type="evidence" value="ECO:0007669"/>
    <property type="project" value="InterPro"/>
</dbReference>
<feature type="domain" description="Peptidoglycan recognition protein family" evidence="10">
    <location>
        <begin position="46"/>
        <end position="187"/>
    </location>
</feature>
<evidence type="ECO:0000256" key="4">
    <source>
        <dbReference type="ARBA" id="ARBA00022859"/>
    </source>
</evidence>
<evidence type="ECO:0000256" key="5">
    <source>
        <dbReference type="ARBA" id="ARBA00023157"/>
    </source>
</evidence>
<evidence type="ECO:0000256" key="2">
    <source>
        <dbReference type="ARBA" id="ARBA00022588"/>
    </source>
</evidence>
<dbReference type="InterPro" id="IPR015510">
    <property type="entry name" value="PGRP"/>
</dbReference>
<name>A0A182N005_9DIPT</name>
<dbReference type="Pfam" id="PF01510">
    <property type="entry name" value="Amidase_2"/>
    <property type="match status" value="1"/>
</dbReference>
<accession>A0A182N005</accession>
<dbReference type="SMART" id="SM00644">
    <property type="entry name" value="Ami_2"/>
    <property type="match status" value="1"/>
</dbReference>
<evidence type="ECO:0000256" key="1">
    <source>
        <dbReference type="ARBA" id="ARBA00007553"/>
    </source>
</evidence>
<feature type="chain" id="PRO_5008129188" description="Peptidoglycan-recognition protein" evidence="8">
    <location>
        <begin position="32"/>
        <end position="211"/>
    </location>
</feature>
<proteinExistence type="inferred from homology"/>
<dbReference type="SMART" id="SM00701">
    <property type="entry name" value="PGRP"/>
    <property type="match status" value="1"/>
</dbReference>
<dbReference type="GO" id="GO:0009253">
    <property type="term" value="P:peptidoglycan catabolic process"/>
    <property type="evidence" value="ECO:0007669"/>
    <property type="project" value="InterPro"/>
</dbReference>
<dbReference type="Proteomes" id="UP000075884">
    <property type="component" value="Unassembled WGS sequence"/>
</dbReference>
<comment type="similarity">
    <text evidence="1 6">Belongs to the N-acetylmuramoyl-L-alanine amidase 2 family.</text>
</comment>
<evidence type="ECO:0000256" key="7">
    <source>
        <dbReference type="PIRSR" id="PIRSR037945-1"/>
    </source>
</evidence>
<organism evidence="11 12">
    <name type="scientific">Anopheles dirus</name>
    <dbReference type="NCBI Taxonomy" id="7168"/>
    <lineage>
        <taxon>Eukaryota</taxon>
        <taxon>Metazoa</taxon>
        <taxon>Ecdysozoa</taxon>
        <taxon>Arthropoda</taxon>
        <taxon>Hexapoda</taxon>
        <taxon>Insecta</taxon>
        <taxon>Pterygota</taxon>
        <taxon>Neoptera</taxon>
        <taxon>Endopterygota</taxon>
        <taxon>Diptera</taxon>
        <taxon>Nematocera</taxon>
        <taxon>Culicoidea</taxon>
        <taxon>Culicidae</taxon>
        <taxon>Anophelinae</taxon>
        <taxon>Anopheles</taxon>
    </lineage>
</organism>
<dbReference type="InterPro" id="IPR002502">
    <property type="entry name" value="Amidase_domain"/>
</dbReference>
<dbReference type="GO" id="GO:0042834">
    <property type="term" value="F:peptidoglycan binding"/>
    <property type="evidence" value="ECO:0007669"/>
    <property type="project" value="InterPro"/>
</dbReference>
<dbReference type="SUPFAM" id="SSF55846">
    <property type="entry name" value="N-acetylmuramoyl-L-alanine amidase-like"/>
    <property type="match status" value="1"/>
</dbReference>
<evidence type="ECO:0000313" key="12">
    <source>
        <dbReference type="Proteomes" id="UP000075884"/>
    </source>
</evidence>
<dbReference type="InterPro" id="IPR006619">
    <property type="entry name" value="PGRP_domain_met/bac"/>
</dbReference>
<dbReference type="STRING" id="7168.A0A182N005"/>
<evidence type="ECO:0000256" key="6">
    <source>
        <dbReference type="PIRNR" id="PIRNR037945"/>
    </source>
</evidence>
<feature type="disulfide bond" evidence="7">
    <location>
        <begin position="82"/>
        <end position="88"/>
    </location>
</feature>
<evidence type="ECO:0000256" key="3">
    <source>
        <dbReference type="ARBA" id="ARBA00022729"/>
    </source>
</evidence>
<feature type="disulfide bond" evidence="7">
    <location>
        <begin position="45"/>
        <end position="167"/>
    </location>
</feature>
<dbReference type="VEuPathDB" id="VectorBase:ADIR000960"/>
<feature type="signal peptide" evidence="8">
    <location>
        <begin position="1"/>
        <end position="31"/>
    </location>
</feature>
<dbReference type="GO" id="GO:0008745">
    <property type="term" value="F:N-acetylmuramoyl-L-alanine amidase activity"/>
    <property type="evidence" value="ECO:0007669"/>
    <property type="project" value="InterPro"/>
</dbReference>
<dbReference type="InterPro" id="IPR017331">
    <property type="entry name" value="Peptidoglycan_recognition"/>
</dbReference>
<feature type="domain" description="N-acetylmuramoyl-L-alanine amidase" evidence="9">
    <location>
        <begin position="57"/>
        <end position="193"/>
    </location>
</feature>
<keyword evidence="2 6" id="KW-0399">Innate immunity</keyword>
<keyword evidence="3 8" id="KW-0732">Signal</keyword>
<dbReference type="GO" id="GO:0045087">
    <property type="term" value="P:innate immune response"/>
    <property type="evidence" value="ECO:0007669"/>
    <property type="project" value="UniProtKB-KW"/>
</dbReference>
<evidence type="ECO:0000259" key="9">
    <source>
        <dbReference type="SMART" id="SM00644"/>
    </source>
</evidence>
<keyword evidence="12" id="KW-1185">Reference proteome</keyword>
<evidence type="ECO:0000259" key="10">
    <source>
        <dbReference type="SMART" id="SM00701"/>
    </source>
</evidence>
<keyword evidence="5 7" id="KW-1015">Disulfide bond</keyword>
<sequence length="211" mass="23524">MVCQCLPARSHTQLLLLVLCFLLAAPHVVWAQDDGSPAPAEAAACPTIVRRAQWAAAKSTNVTYQLKPVANVIVHHTAGERCTTVPSCKEMVRNIQTFHQTQNGWSDIGYNFLIGNMHAYEGIGWHRTGAHLRGFNDKSIGVAFIGNFDQERPSARSLDTLARLLQCGVELGELTDDYRLYGAQQLQSTNSPGRLLYAKLREFDHWSQEEF</sequence>
<dbReference type="CDD" id="cd06583">
    <property type="entry name" value="PGRP"/>
    <property type="match status" value="1"/>
</dbReference>
<reference evidence="12" key="1">
    <citation type="submission" date="2013-03" db="EMBL/GenBank/DDBJ databases">
        <title>The Genome Sequence of Anopheles dirus WRAIR2.</title>
        <authorList>
            <consortium name="The Broad Institute Genomics Platform"/>
            <person name="Neafsey D.E."/>
            <person name="Walton C."/>
            <person name="Walker B."/>
            <person name="Young S.K."/>
            <person name="Zeng Q."/>
            <person name="Gargeya S."/>
            <person name="Fitzgerald M."/>
            <person name="Haas B."/>
            <person name="Abouelleil A."/>
            <person name="Allen A.W."/>
            <person name="Alvarado L."/>
            <person name="Arachchi H.M."/>
            <person name="Berlin A.M."/>
            <person name="Chapman S.B."/>
            <person name="Gainer-Dewar J."/>
            <person name="Goldberg J."/>
            <person name="Griggs A."/>
            <person name="Gujja S."/>
            <person name="Hansen M."/>
            <person name="Howarth C."/>
            <person name="Imamovic A."/>
            <person name="Ireland A."/>
            <person name="Larimer J."/>
            <person name="McCowan C."/>
            <person name="Murphy C."/>
            <person name="Pearson M."/>
            <person name="Poon T.W."/>
            <person name="Priest M."/>
            <person name="Roberts A."/>
            <person name="Saif S."/>
            <person name="Shea T."/>
            <person name="Sisk P."/>
            <person name="Sykes S."/>
            <person name="Wortman J."/>
            <person name="Nusbaum C."/>
            <person name="Birren B."/>
        </authorList>
    </citation>
    <scope>NUCLEOTIDE SEQUENCE [LARGE SCALE GENOMIC DNA]</scope>
    <source>
        <strain evidence="12">WRAIR2</strain>
    </source>
</reference>
<evidence type="ECO:0000313" key="11">
    <source>
        <dbReference type="EnsemblMetazoa" id="ADIR000960-PA"/>
    </source>
</evidence>
<dbReference type="InterPro" id="IPR036505">
    <property type="entry name" value="Amidase/PGRP_sf"/>
</dbReference>
<reference evidence="11" key="2">
    <citation type="submission" date="2020-05" db="UniProtKB">
        <authorList>
            <consortium name="EnsemblMetazoa"/>
        </authorList>
    </citation>
    <scope>IDENTIFICATION</scope>
    <source>
        <strain evidence="11">WRAIR2</strain>
    </source>
</reference>
<dbReference type="PANTHER" id="PTHR11022:SF74">
    <property type="entry name" value="PEPTIDOGLYCAN-RECOGNITION PROTEIN SA"/>
    <property type="match status" value="1"/>
</dbReference>
<dbReference type="EnsemblMetazoa" id="ADIR000960-RA">
    <property type="protein sequence ID" value="ADIR000960-PA"/>
    <property type="gene ID" value="ADIR000960"/>
</dbReference>
<dbReference type="AlphaFoldDB" id="A0A182N005"/>
<dbReference type="PANTHER" id="PTHR11022">
    <property type="entry name" value="PEPTIDOGLYCAN RECOGNITION PROTEIN"/>
    <property type="match status" value="1"/>
</dbReference>
<keyword evidence="4 6" id="KW-0391">Immunity</keyword>